<dbReference type="PANTHER" id="PTHR30246">
    <property type="entry name" value="2-KETO-3-DEOXY-6-PHOSPHOGLUCONATE ALDOLASE"/>
    <property type="match status" value="1"/>
</dbReference>
<name>A0A255XLN1_9PROT</name>
<evidence type="ECO:0000256" key="2">
    <source>
        <dbReference type="ARBA" id="ARBA00006906"/>
    </source>
</evidence>
<dbReference type="Gene3D" id="3.20.20.70">
    <property type="entry name" value="Aldolase class I"/>
    <property type="match status" value="1"/>
</dbReference>
<dbReference type="SUPFAM" id="SSF51569">
    <property type="entry name" value="Aldolase"/>
    <property type="match status" value="1"/>
</dbReference>
<reference evidence="6 7" key="1">
    <citation type="submission" date="2017-07" db="EMBL/GenBank/DDBJ databases">
        <title>Elstera cyanobacteriorum sp. nov., a novel bacterium isolated from cyanobacterial aggregates in a eutrophic lake.</title>
        <authorList>
            <person name="Cai H."/>
        </authorList>
    </citation>
    <scope>NUCLEOTIDE SEQUENCE [LARGE SCALE GENOMIC DNA]</scope>
    <source>
        <strain evidence="6 7">TH019</strain>
    </source>
</reference>
<evidence type="ECO:0000256" key="4">
    <source>
        <dbReference type="ARBA" id="ARBA00023239"/>
    </source>
</evidence>
<protein>
    <submittedName>
        <fullName evidence="6">2-dehydro-3-deoxy-6-phosphogalactonate aldolase</fullName>
        <ecNumber evidence="6">4.1.2.21</ecNumber>
    </submittedName>
</protein>
<dbReference type="EC" id="4.1.2.21" evidence="6"/>
<evidence type="ECO:0000256" key="5">
    <source>
        <dbReference type="ARBA" id="ARBA00023277"/>
    </source>
</evidence>
<dbReference type="InterPro" id="IPR000887">
    <property type="entry name" value="Aldlse_KDPG_KHG"/>
</dbReference>
<comment type="pathway">
    <text evidence="1">Carbohydrate acid metabolism.</text>
</comment>
<accession>A0A255XLN1</accession>
<keyword evidence="4 6" id="KW-0456">Lyase</keyword>
<sequence>MSLWSQIADLPLVAILRGLRPEDAEATGAALIDAGFRAIEVPLNSPDPFTSIARLVQRFGDRAVIGAGTVLTVGDVERLAETGAKLMVSPNTDPAVIVAAKAAGLYALPGFFTATEAFAALHAGADGLKLFPAETTTPSHVKALKAVLPPEVPVFAVGGVTPETMTPWIDAGAQGFGLGSALFKPGMAPGAVGDKARAFAAAWVALART</sequence>
<gene>
    <name evidence="6" type="ORF">CHR90_12530</name>
</gene>
<dbReference type="Proteomes" id="UP000216361">
    <property type="component" value="Unassembled WGS sequence"/>
</dbReference>
<dbReference type="InterPro" id="IPR013785">
    <property type="entry name" value="Aldolase_TIM"/>
</dbReference>
<dbReference type="CDD" id="cd00452">
    <property type="entry name" value="KDPG_aldolase"/>
    <property type="match status" value="1"/>
</dbReference>
<dbReference type="RefSeq" id="WP_094409363.1">
    <property type="nucleotide sequence ID" value="NZ_BMJZ01000002.1"/>
</dbReference>
<comment type="similarity">
    <text evidence="2">Belongs to the KHG/KDPG aldolase family.</text>
</comment>
<evidence type="ECO:0000313" key="6">
    <source>
        <dbReference type="EMBL" id="OYQ17801.1"/>
    </source>
</evidence>
<keyword evidence="5" id="KW-0119">Carbohydrate metabolism</keyword>
<dbReference type="OrthoDB" id="7204076at2"/>
<organism evidence="6 7">
    <name type="scientific">Elstera cyanobacteriorum</name>
    <dbReference type="NCBI Taxonomy" id="2022747"/>
    <lineage>
        <taxon>Bacteria</taxon>
        <taxon>Pseudomonadati</taxon>
        <taxon>Pseudomonadota</taxon>
        <taxon>Alphaproteobacteria</taxon>
        <taxon>Rhodospirillales</taxon>
        <taxon>Rhodospirillaceae</taxon>
        <taxon>Elstera</taxon>
    </lineage>
</organism>
<dbReference type="GO" id="GO:0008674">
    <property type="term" value="F:2-dehydro-3-deoxy-6-phosphogalactonate aldolase activity"/>
    <property type="evidence" value="ECO:0007669"/>
    <property type="project" value="UniProtKB-EC"/>
</dbReference>
<dbReference type="NCBIfam" id="NF006600">
    <property type="entry name" value="PRK09140.1"/>
    <property type="match status" value="1"/>
</dbReference>
<keyword evidence="7" id="KW-1185">Reference proteome</keyword>
<dbReference type="AlphaFoldDB" id="A0A255XLN1"/>
<proteinExistence type="inferred from homology"/>
<comment type="subunit">
    <text evidence="3">Homotrimer.</text>
</comment>
<comment type="caution">
    <text evidence="6">The sequence shown here is derived from an EMBL/GenBank/DDBJ whole genome shotgun (WGS) entry which is preliminary data.</text>
</comment>
<evidence type="ECO:0000313" key="7">
    <source>
        <dbReference type="Proteomes" id="UP000216361"/>
    </source>
</evidence>
<evidence type="ECO:0000256" key="3">
    <source>
        <dbReference type="ARBA" id="ARBA00011233"/>
    </source>
</evidence>
<dbReference type="PANTHER" id="PTHR30246:SF1">
    <property type="entry name" value="2-DEHYDRO-3-DEOXY-6-PHOSPHOGALACTONATE ALDOLASE-RELATED"/>
    <property type="match status" value="1"/>
</dbReference>
<dbReference type="EMBL" id="NOXS01000033">
    <property type="protein sequence ID" value="OYQ17801.1"/>
    <property type="molecule type" value="Genomic_DNA"/>
</dbReference>
<dbReference type="Pfam" id="PF01081">
    <property type="entry name" value="Aldolase"/>
    <property type="match status" value="1"/>
</dbReference>
<evidence type="ECO:0000256" key="1">
    <source>
        <dbReference type="ARBA" id="ARBA00004761"/>
    </source>
</evidence>